<name>A0A0F9DW98_9ZZZZ</name>
<evidence type="ECO:0000313" key="2">
    <source>
        <dbReference type="EMBL" id="KKL58001.1"/>
    </source>
</evidence>
<dbReference type="AlphaFoldDB" id="A0A0F9DW98"/>
<dbReference type="EMBL" id="LAZR01029969">
    <property type="protein sequence ID" value="KKL58001.1"/>
    <property type="molecule type" value="Genomic_DNA"/>
</dbReference>
<evidence type="ECO:0000256" key="1">
    <source>
        <dbReference type="SAM" id="MobiDB-lite"/>
    </source>
</evidence>
<protein>
    <submittedName>
        <fullName evidence="2">Uncharacterized protein</fullName>
    </submittedName>
</protein>
<organism evidence="2">
    <name type="scientific">marine sediment metagenome</name>
    <dbReference type="NCBI Taxonomy" id="412755"/>
    <lineage>
        <taxon>unclassified sequences</taxon>
        <taxon>metagenomes</taxon>
        <taxon>ecological metagenomes</taxon>
    </lineage>
</organism>
<feature type="region of interest" description="Disordered" evidence="1">
    <location>
        <begin position="1"/>
        <end position="30"/>
    </location>
</feature>
<accession>A0A0F9DW98</accession>
<proteinExistence type="predicted"/>
<comment type="caution">
    <text evidence="2">The sequence shown here is derived from an EMBL/GenBank/DDBJ whole genome shotgun (WGS) entry which is preliminary data.</text>
</comment>
<gene>
    <name evidence="2" type="ORF">LCGC14_2229770</name>
</gene>
<reference evidence="2" key="1">
    <citation type="journal article" date="2015" name="Nature">
        <title>Complex archaea that bridge the gap between prokaryotes and eukaryotes.</title>
        <authorList>
            <person name="Spang A."/>
            <person name="Saw J.H."/>
            <person name="Jorgensen S.L."/>
            <person name="Zaremba-Niedzwiedzka K."/>
            <person name="Martijn J."/>
            <person name="Lind A.E."/>
            <person name="van Eijk R."/>
            <person name="Schleper C."/>
            <person name="Guy L."/>
            <person name="Ettema T.J."/>
        </authorList>
    </citation>
    <scope>NUCLEOTIDE SEQUENCE</scope>
</reference>
<sequence length="247" mass="26284">MSDALATYPAGQTASIYREDGPQGPESDLSPNRVKVLNAVDWNTVLADLRAIEADLRNGFFGELNIADQIASIRIRLSQAELDITERPRMLTVAITGVDIDPNDGGAPLIITNAPFGTTYQQATPPTEWRKEIDGSWTNKTPHAGKLSPLNKVMASLATFTDGDKATSVVVATAPVVGGTVEVFLNGVKVSVGNGAKNQFCYFSIDNGANALFLSGIAVGATLHWVGSVATFELDGTEQIEFIYVVP</sequence>